<dbReference type="PANTHER" id="PTHR37549">
    <property type="entry name" value="LIPOPROTEIN LPRI"/>
    <property type="match status" value="1"/>
</dbReference>
<dbReference type="GO" id="GO:0005576">
    <property type="term" value="C:extracellular region"/>
    <property type="evidence" value="ECO:0007669"/>
    <property type="project" value="TreeGrafter"/>
</dbReference>
<protein>
    <recommendedName>
        <fullName evidence="1">Lysozyme inhibitor LprI-like N-terminal domain-containing protein</fullName>
    </recommendedName>
</protein>
<proteinExistence type="predicted"/>
<dbReference type="HOGENOM" id="CLU_1068102_0_0_7"/>
<dbReference type="PANTHER" id="PTHR37549:SF1">
    <property type="entry name" value="LIPOPROTEIN LPRI"/>
    <property type="match status" value="1"/>
</dbReference>
<evidence type="ECO:0000313" key="3">
    <source>
        <dbReference type="Proteomes" id="UP000000939"/>
    </source>
</evidence>
<name>D5V0I5_ARCNC</name>
<evidence type="ECO:0000313" key="2">
    <source>
        <dbReference type="EMBL" id="ADG93797.1"/>
    </source>
</evidence>
<evidence type="ECO:0000259" key="1">
    <source>
        <dbReference type="Pfam" id="PF07007"/>
    </source>
</evidence>
<keyword evidence="3" id="KW-1185">Reference proteome</keyword>
<organism evidence="2 3">
    <name type="scientific">Arcobacter nitrofigilis (strain ATCC 33309 / DSM 7299 / CCUG 15893 / LMG 7604 / NCTC 12251 / CI)</name>
    <name type="common">Campylobacter nitrofigilis</name>
    <dbReference type="NCBI Taxonomy" id="572480"/>
    <lineage>
        <taxon>Bacteria</taxon>
        <taxon>Pseudomonadati</taxon>
        <taxon>Campylobacterota</taxon>
        <taxon>Epsilonproteobacteria</taxon>
        <taxon>Campylobacterales</taxon>
        <taxon>Arcobacteraceae</taxon>
        <taxon>Arcobacter</taxon>
    </lineage>
</organism>
<dbReference type="eggNOG" id="COG4461">
    <property type="taxonomic scope" value="Bacteria"/>
</dbReference>
<dbReference type="InterPro" id="IPR009739">
    <property type="entry name" value="LprI-like_N"/>
</dbReference>
<dbReference type="EMBL" id="CP001999">
    <property type="protein sequence ID" value="ADG93797.1"/>
    <property type="molecule type" value="Genomic_DNA"/>
</dbReference>
<dbReference type="Gene3D" id="1.20.1270.180">
    <property type="match status" value="1"/>
</dbReference>
<accession>D5V0I5</accession>
<dbReference type="Proteomes" id="UP000000939">
    <property type="component" value="Chromosome"/>
</dbReference>
<dbReference type="RefSeq" id="WP_013135942.1">
    <property type="nucleotide sequence ID" value="NC_014166.1"/>
</dbReference>
<dbReference type="KEGG" id="ant:Arnit_2143"/>
<dbReference type="Pfam" id="PF07007">
    <property type="entry name" value="LprI"/>
    <property type="match status" value="1"/>
</dbReference>
<dbReference type="InterPro" id="IPR052755">
    <property type="entry name" value="Lysozyme_Inhibitor_LprI"/>
</dbReference>
<reference evidence="2 3" key="1">
    <citation type="journal article" date="2010" name="Stand. Genomic Sci.">
        <title>Complete genome sequence of Arcobacter nitrofigilis type strain (CI).</title>
        <authorList>
            <person name="Pati A."/>
            <person name="Gronow S."/>
            <person name="Lapidus A."/>
            <person name="Copeland A."/>
            <person name="Glavina Del Rio T."/>
            <person name="Nolan M."/>
            <person name="Lucas S."/>
            <person name="Tice H."/>
            <person name="Cheng J.F."/>
            <person name="Han C."/>
            <person name="Chertkov O."/>
            <person name="Bruce D."/>
            <person name="Tapia R."/>
            <person name="Goodwin L."/>
            <person name="Pitluck S."/>
            <person name="Liolios K."/>
            <person name="Ivanova N."/>
            <person name="Mavromatis K."/>
            <person name="Chen A."/>
            <person name="Palaniappan K."/>
            <person name="Land M."/>
            <person name="Hauser L."/>
            <person name="Chang Y.J."/>
            <person name="Jeffries C.D."/>
            <person name="Detter J.C."/>
            <person name="Rohde M."/>
            <person name="Goker M."/>
            <person name="Bristow J."/>
            <person name="Eisen J.A."/>
            <person name="Markowitz V."/>
            <person name="Hugenholtz P."/>
            <person name="Klenk H.P."/>
            <person name="Kyrpides N.C."/>
        </authorList>
    </citation>
    <scope>NUCLEOTIDE SEQUENCE [LARGE SCALE GENOMIC DNA]</scope>
    <source>
        <strain evidence="3">ATCC 33309 / DSM 7299 / CCUG 15893 / LMG 7604 / NCTC 12251 / CI</strain>
    </source>
</reference>
<sequence precursor="true">MKNIFLILIFFSSLIFAENVKFYKPSFDCNNVKKGTAEYIICANEYLSKDDKELNNLYSQLLKNVSKEKIELIKESQYKWIRERQRNCNTESCISMAYIDRKKELQMLFFENVTFKSFTFDNEPIHPGCLYELLSELNGDHIVKKIDLINCTKSNKYIMPIETITINNQKYIRALVDNKEIYTQYHLIKYLGHGLYEFEIMSYPAKSGTIVSKEKIIVKLDKDSFYTSIWSDGQDYIYKKDYLELQLLLNITDRDGAKLKQQYEKIKQKIINKYSQKGDENSGDRMLN</sequence>
<gene>
    <name evidence="2" type="ordered locus">Arnit_2143</name>
</gene>
<dbReference type="STRING" id="572480.Arnit_2143"/>
<feature type="domain" description="Lysozyme inhibitor LprI-like N-terminal" evidence="1">
    <location>
        <begin position="29"/>
        <end position="90"/>
    </location>
</feature>
<dbReference type="AlphaFoldDB" id="D5V0I5"/>